<dbReference type="EMBL" id="BDSP01000184">
    <property type="protein sequence ID" value="GAX22417.1"/>
    <property type="molecule type" value="Genomic_DNA"/>
</dbReference>
<dbReference type="InterPro" id="IPR016024">
    <property type="entry name" value="ARM-type_fold"/>
</dbReference>
<protein>
    <recommendedName>
        <fullName evidence="6">Protein HGH1 homolog</fullName>
    </recommendedName>
</protein>
<dbReference type="InterPro" id="IPR007205">
    <property type="entry name" value="Protein_HGH1_N"/>
</dbReference>
<name>A0A1Z5K856_FISSO</name>
<dbReference type="Pfam" id="PF04063">
    <property type="entry name" value="DUF383"/>
    <property type="match status" value="1"/>
</dbReference>
<comment type="similarity">
    <text evidence="1">Belongs to the HGH1 family.</text>
</comment>
<evidence type="ECO:0000259" key="2">
    <source>
        <dbReference type="Pfam" id="PF04063"/>
    </source>
</evidence>
<keyword evidence="5" id="KW-1185">Reference proteome</keyword>
<proteinExistence type="inferred from homology"/>
<dbReference type="PANTHER" id="PTHR13387">
    <property type="entry name" value="PROTEIN HGH1 HOMOLOG"/>
    <property type="match status" value="1"/>
</dbReference>
<dbReference type="PANTHER" id="PTHR13387:SF9">
    <property type="entry name" value="PROTEIN HGH1 HOMOLOG"/>
    <property type="match status" value="1"/>
</dbReference>
<dbReference type="InterPro" id="IPR039717">
    <property type="entry name" value="Hgh1"/>
</dbReference>
<reference evidence="4 5" key="1">
    <citation type="journal article" date="2015" name="Plant Cell">
        <title>Oil accumulation by the oleaginous diatom Fistulifera solaris as revealed by the genome and transcriptome.</title>
        <authorList>
            <person name="Tanaka T."/>
            <person name="Maeda Y."/>
            <person name="Veluchamy A."/>
            <person name="Tanaka M."/>
            <person name="Abida H."/>
            <person name="Marechal E."/>
            <person name="Bowler C."/>
            <person name="Muto M."/>
            <person name="Sunaga Y."/>
            <person name="Tanaka M."/>
            <person name="Yoshino T."/>
            <person name="Taniguchi T."/>
            <person name="Fukuda Y."/>
            <person name="Nemoto M."/>
            <person name="Matsumoto M."/>
            <person name="Wong P.S."/>
            <person name="Aburatani S."/>
            <person name="Fujibuchi W."/>
        </authorList>
    </citation>
    <scope>NUCLEOTIDE SEQUENCE [LARGE SCALE GENOMIC DNA]</scope>
    <source>
        <strain evidence="4 5">JPCC DA0580</strain>
    </source>
</reference>
<dbReference type="InterPro" id="IPR007206">
    <property type="entry name" value="Protein_HGH1_C"/>
</dbReference>
<accession>A0A1Z5K856</accession>
<dbReference type="SUPFAM" id="SSF48371">
    <property type="entry name" value="ARM repeat"/>
    <property type="match status" value="1"/>
</dbReference>
<organism evidence="4 5">
    <name type="scientific">Fistulifera solaris</name>
    <name type="common">Oleaginous diatom</name>
    <dbReference type="NCBI Taxonomy" id="1519565"/>
    <lineage>
        <taxon>Eukaryota</taxon>
        <taxon>Sar</taxon>
        <taxon>Stramenopiles</taxon>
        <taxon>Ochrophyta</taxon>
        <taxon>Bacillariophyta</taxon>
        <taxon>Bacillariophyceae</taxon>
        <taxon>Bacillariophycidae</taxon>
        <taxon>Naviculales</taxon>
        <taxon>Naviculaceae</taxon>
        <taxon>Fistulifera</taxon>
    </lineage>
</organism>
<sequence>MSSNNDETKYYQEWKGFLQQSTRLDVRLAAITAVLEHPQDVPDILWSEGVLPLINWVDDDDDLKTTTVNNQITFKALQALQYKIETSLQHPEWVNRFWSRLIDLALSAPPRTTSQQQQQWRQCVNATCALLANLSRDEAGAIALVGTTLPEEAVYRHHQEEAEQDETVARVKPTLELLLSRFLSSQYLDGTTPPTNINDDELSQNAADPYQHLAHVWMNITQVDLGRRLLLRLHHSKDSTSSSVLQQLLPQLQSPNAIRRCGMAGLCRNICLAESDSVDWLLHTCKIVTPLLWPLAGPEELDVDEKQGLDPQLWLLTGPDKQREPVAQTRLYLVEAILALLKQSRAARHVLRLQRVYVILKYADMVEEDELVSEQIYECVNYLRGDEEGLGEGSSDRAVSMAYPDLQKEAAVVQQVDYDQVD</sequence>
<dbReference type="OrthoDB" id="338814at2759"/>
<dbReference type="Proteomes" id="UP000198406">
    <property type="component" value="Unassembled WGS sequence"/>
</dbReference>
<evidence type="ECO:0000313" key="5">
    <source>
        <dbReference type="Proteomes" id="UP000198406"/>
    </source>
</evidence>
<evidence type="ECO:0000256" key="1">
    <source>
        <dbReference type="ARBA" id="ARBA00006712"/>
    </source>
</evidence>
<evidence type="ECO:0000313" key="4">
    <source>
        <dbReference type="EMBL" id="GAX22417.1"/>
    </source>
</evidence>
<evidence type="ECO:0000259" key="3">
    <source>
        <dbReference type="Pfam" id="PF04064"/>
    </source>
</evidence>
<feature type="domain" description="Protein HGH1 C-terminal" evidence="3">
    <location>
        <begin position="338"/>
        <end position="389"/>
    </location>
</feature>
<dbReference type="InParanoid" id="A0A1Z5K856"/>
<feature type="domain" description="Protein HGH1 N-terminal" evidence="2">
    <location>
        <begin position="123"/>
        <end position="330"/>
    </location>
</feature>
<gene>
    <name evidence="4" type="ORF">FisN_14Hh030</name>
</gene>
<dbReference type="AlphaFoldDB" id="A0A1Z5K856"/>
<comment type="caution">
    <text evidence="4">The sequence shown here is derived from an EMBL/GenBank/DDBJ whole genome shotgun (WGS) entry which is preliminary data.</text>
</comment>
<evidence type="ECO:0008006" key="6">
    <source>
        <dbReference type="Google" id="ProtNLM"/>
    </source>
</evidence>
<dbReference type="Pfam" id="PF04064">
    <property type="entry name" value="DUF384"/>
    <property type="match status" value="1"/>
</dbReference>